<dbReference type="InterPro" id="IPR000086">
    <property type="entry name" value="NUDIX_hydrolase_dom"/>
</dbReference>
<dbReference type="PROSITE" id="PS51462">
    <property type="entry name" value="NUDIX"/>
    <property type="match status" value="1"/>
</dbReference>
<gene>
    <name evidence="2" type="ORF">GCM10010315_40170</name>
</gene>
<reference evidence="2 3" key="1">
    <citation type="journal article" date="2019" name="Int. J. Syst. Evol. Microbiol.">
        <title>The Global Catalogue of Microorganisms (GCM) 10K type strain sequencing project: providing services to taxonomists for standard genome sequencing and annotation.</title>
        <authorList>
            <consortium name="The Broad Institute Genomics Platform"/>
            <consortium name="The Broad Institute Genome Sequencing Center for Infectious Disease"/>
            <person name="Wu L."/>
            <person name="Ma J."/>
        </authorList>
    </citation>
    <scope>NUCLEOTIDE SEQUENCE [LARGE SCALE GENOMIC DNA]</scope>
    <source>
        <strain evidence="2 3">JCM 4542</strain>
    </source>
</reference>
<keyword evidence="3" id="KW-1185">Reference proteome</keyword>
<dbReference type="SUPFAM" id="SSF55811">
    <property type="entry name" value="Nudix"/>
    <property type="match status" value="1"/>
</dbReference>
<feature type="domain" description="Nudix hydrolase" evidence="1">
    <location>
        <begin position="15"/>
        <end position="148"/>
    </location>
</feature>
<evidence type="ECO:0000313" key="3">
    <source>
        <dbReference type="Proteomes" id="UP001500886"/>
    </source>
</evidence>
<dbReference type="RefSeq" id="WP_344436758.1">
    <property type="nucleotide sequence ID" value="NZ_BAAASL010000015.1"/>
</dbReference>
<organism evidence="2 3">
    <name type="scientific">Streptomyces luteosporeus</name>
    <dbReference type="NCBI Taxonomy" id="173856"/>
    <lineage>
        <taxon>Bacteria</taxon>
        <taxon>Bacillati</taxon>
        <taxon>Actinomycetota</taxon>
        <taxon>Actinomycetes</taxon>
        <taxon>Kitasatosporales</taxon>
        <taxon>Streptomycetaceae</taxon>
        <taxon>Streptomyces</taxon>
    </lineage>
</organism>
<dbReference type="EMBL" id="BAAASL010000015">
    <property type="protein sequence ID" value="GAA2720252.1"/>
    <property type="molecule type" value="Genomic_DNA"/>
</dbReference>
<comment type="caution">
    <text evidence="2">The sequence shown here is derived from an EMBL/GenBank/DDBJ whole genome shotgun (WGS) entry which is preliminary data.</text>
</comment>
<evidence type="ECO:0000313" key="2">
    <source>
        <dbReference type="EMBL" id="GAA2720252.1"/>
    </source>
</evidence>
<dbReference type="Pfam" id="PF00293">
    <property type="entry name" value="NUDIX"/>
    <property type="match status" value="1"/>
</dbReference>
<name>A0ABN3TYU7_9ACTN</name>
<sequence>MSEWLPLEEYVGTLPKAAMFAGLYFTDTERRPFQMLSAHRAGVWQFPGGDTDHGETPFETAVRECREETGRVFTGRPRLLATIYMPAGLWPVPKTGFIFDGGTLSPKDLQSIRLDPHEHERWEVRDLDQWADVLNPSAWGRLAAVDRARRTGQAVYLEMEEATQ</sequence>
<dbReference type="Gene3D" id="3.90.79.10">
    <property type="entry name" value="Nucleoside Triphosphate Pyrophosphohydrolase"/>
    <property type="match status" value="1"/>
</dbReference>
<protein>
    <recommendedName>
        <fullName evidence="1">Nudix hydrolase domain-containing protein</fullName>
    </recommendedName>
</protein>
<evidence type="ECO:0000259" key="1">
    <source>
        <dbReference type="PROSITE" id="PS51462"/>
    </source>
</evidence>
<proteinExistence type="predicted"/>
<accession>A0ABN3TYU7</accession>
<dbReference type="Proteomes" id="UP001500886">
    <property type="component" value="Unassembled WGS sequence"/>
</dbReference>
<dbReference type="InterPro" id="IPR015797">
    <property type="entry name" value="NUDIX_hydrolase-like_dom_sf"/>
</dbReference>